<dbReference type="EMBL" id="VVXK01000028">
    <property type="protein sequence ID" value="KAA2366111.1"/>
    <property type="molecule type" value="Genomic_DNA"/>
</dbReference>
<evidence type="ECO:0000313" key="1">
    <source>
        <dbReference type="EMBL" id="KAA2366111.1"/>
    </source>
</evidence>
<evidence type="ECO:0000313" key="2">
    <source>
        <dbReference type="Proteomes" id="UP000323567"/>
    </source>
</evidence>
<reference evidence="1 2" key="1">
    <citation type="journal article" date="2019" name="Nat. Med.">
        <title>A library of human gut bacterial isolates paired with longitudinal multiomics data enables mechanistic microbiome research.</title>
        <authorList>
            <person name="Poyet M."/>
            <person name="Groussin M."/>
            <person name="Gibbons S.M."/>
            <person name="Avila-Pacheco J."/>
            <person name="Jiang X."/>
            <person name="Kearney S.M."/>
            <person name="Perrotta A.R."/>
            <person name="Berdy B."/>
            <person name="Zhao S."/>
            <person name="Lieberman T.D."/>
            <person name="Swanson P.K."/>
            <person name="Smith M."/>
            <person name="Roesemann S."/>
            <person name="Alexander J.E."/>
            <person name="Rich S.A."/>
            <person name="Livny J."/>
            <person name="Vlamakis H."/>
            <person name="Clish C."/>
            <person name="Bullock K."/>
            <person name="Deik A."/>
            <person name="Scott J."/>
            <person name="Pierce K.A."/>
            <person name="Xavier R.J."/>
            <person name="Alm E.J."/>
        </authorList>
    </citation>
    <scope>NUCLEOTIDE SEQUENCE [LARGE SCALE GENOMIC DNA]</scope>
    <source>
        <strain evidence="1 2">BIOML-A2</strain>
    </source>
</reference>
<protein>
    <recommendedName>
        <fullName evidence="3">MarR family transcriptional regulator</fullName>
    </recommendedName>
</protein>
<proteinExistence type="predicted"/>
<dbReference type="Proteomes" id="UP000323567">
    <property type="component" value="Unassembled WGS sequence"/>
</dbReference>
<dbReference type="RefSeq" id="WP_149887839.1">
    <property type="nucleotide sequence ID" value="NZ_DBFBVY010000081.1"/>
</dbReference>
<dbReference type="AlphaFoldDB" id="A0A5B3FY38"/>
<sequence length="317" mass="37344">MLRTISIAGVPINLDKIGRDKLKGLTLDLILSFRFYYAEFNKHPLCLVENADLARTYTPMRYARIANQIERILEIPVVFILQSAPFYIRQRLIEQGVYFVVSDRYVFLPGMLINERIRKKEDPEHQLSPVAQYVLLNYLLHPDLSEFTLQELQSRIPYNYLAVSRAVGELERKQLLQARKDRKTKLIYSSMLRKDLWNKAMPYFVSPVRKIVYSDEVGGDSFYIGGVSALSHYSFLNADDQTTLAIWERDYVSGDYSFSEWESSDFKYKIEIWKYSPEMKIGQQGYVDRLSLYLSLREDKDPRVEKELENIIREIWQ</sequence>
<dbReference type="SUPFAM" id="SSF46785">
    <property type="entry name" value="Winged helix' DNA-binding domain"/>
    <property type="match status" value="1"/>
</dbReference>
<name>A0A5B3FY38_9BACT</name>
<gene>
    <name evidence="1" type="ORF">F2Y13_13945</name>
</gene>
<accession>A0A5B3FY38</accession>
<organism evidence="1 2">
    <name type="scientific">Alistipes shahii</name>
    <dbReference type="NCBI Taxonomy" id="328814"/>
    <lineage>
        <taxon>Bacteria</taxon>
        <taxon>Pseudomonadati</taxon>
        <taxon>Bacteroidota</taxon>
        <taxon>Bacteroidia</taxon>
        <taxon>Bacteroidales</taxon>
        <taxon>Rikenellaceae</taxon>
        <taxon>Alistipes</taxon>
    </lineage>
</organism>
<comment type="caution">
    <text evidence="1">The sequence shown here is derived from an EMBL/GenBank/DDBJ whole genome shotgun (WGS) entry which is preliminary data.</text>
</comment>
<evidence type="ECO:0008006" key="3">
    <source>
        <dbReference type="Google" id="ProtNLM"/>
    </source>
</evidence>
<dbReference type="InterPro" id="IPR036390">
    <property type="entry name" value="WH_DNA-bd_sf"/>
</dbReference>